<name>A0A0U4X224_9PSED</name>
<evidence type="ECO:0000259" key="3">
    <source>
        <dbReference type="Pfam" id="PF04355"/>
    </source>
</evidence>
<proteinExistence type="predicted"/>
<dbReference type="RefSeq" id="WP_059315623.1">
    <property type="nucleotide sequence ID" value="NZ_CP013987.1"/>
</dbReference>
<evidence type="ECO:0000256" key="2">
    <source>
        <dbReference type="SAM" id="SignalP"/>
    </source>
</evidence>
<keyword evidence="2" id="KW-0732">Signal</keyword>
<dbReference type="InterPro" id="IPR025392">
    <property type="entry name" value="DUF4124"/>
</dbReference>
<sequence length="158" mass="17052">MKKLLALGLLLGCNTAQSATVYRCEDATGHLTFSASGCPSGSDSSLQRADNARPGGAKPKLMAKPKASQPKAAVREPTVVAAKTDGCGDLLTSSEKRQAIIRGQVKVGMSRADVENALGQPQRISQLDTLTRYHYEARRGKERSRLVTFDQHGCVRRR</sequence>
<feature type="region of interest" description="Disordered" evidence="1">
    <location>
        <begin position="35"/>
        <end position="79"/>
    </location>
</feature>
<feature type="domain" description="Outer membrane protein assembly factor BamE" evidence="3">
    <location>
        <begin position="104"/>
        <end position="156"/>
    </location>
</feature>
<evidence type="ECO:0000259" key="4">
    <source>
        <dbReference type="Pfam" id="PF13511"/>
    </source>
</evidence>
<reference evidence="5 6" key="1">
    <citation type="submission" date="2016-01" db="EMBL/GenBank/DDBJ databases">
        <title>Annotation of Pseudomonas oryzihabitans USDA-ARS-USMARC-56511.</title>
        <authorList>
            <person name="Harhay G.P."/>
            <person name="Harhay D.M."/>
            <person name="Smith T.P.L."/>
            <person name="Bono J.L."/>
            <person name="Heaton M.P."/>
            <person name="Clawson M.L."/>
            <person name="Chitko-Mckown C.G."/>
            <person name="Capik S.F."/>
            <person name="DeDonder K.D."/>
            <person name="Apley M.D."/>
            <person name="Lubbers B.V."/>
            <person name="White B.J."/>
            <person name="Larson R.L."/>
        </authorList>
    </citation>
    <scope>NUCLEOTIDE SEQUENCE [LARGE SCALE GENOMIC DNA]</scope>
    <source>
        <strain evidence="5 6">USDA-ARS-USMARC-56511</strain>
    </source>
</reference>
<dbReference type="EMBL" id="CP013987">
    <property type="protein sequence ID" value="ALZ85476.1"/>
    <property type="molecule type" value="Genomic_DNA"/>
</dbReference>
<dbReference type="AlphaFoldDB" id="A0A0U4X224"/>
<dbReference type="Proteomes" id="UP000064137">
    <property type="component" value="Chromosome"/>
</dbReference>
<organism evidence="5 6">
    <name type="scientific">Pseudomonas oryzihabitans</name>
    <dbReference type="NCBI Taxonomy" id="47885"/>
    <lineage>
        <taxon>Bacteria</taxon>
        <taxon>Pseudomonadati</taxon>
        <taxon>Pseudomonadota</taxon>
        <taxon>Gammaproteobacteria</taxon>
        <taxon>Pseudomonadales</taxon>
        <taxon>Pseudomonadaceae</taxon>
        <taxon>Pseudomonas</taxon>
    </lineage>
</organism>
<feature type="chain" id="PRO_5006853756" description="DUF4124 domain-containing protein" evidence="2">
    <location>
        <begin position="19"/>
        <end position="158"/>
    </location>
</feature>
<feature type="signal peptide" evidence="2">
    <location>
        <begin position="1"/>
        <end position="18"/>
    </location>
</feature>
<dbReference type="Pfam" id="PF13511">
    <property type="entry name" value="DUF4124"/>
    <property type="match status" value="1"/>
</dbReference>
<gene>
    <name evidence="5" type="ORF">APT59_15210</name>
</gene>
<evidence type="ECO:0000313" key="5">
    <source>
        <dbReference type="EMBL" id="ALZ85476.1"/>
    </source>
</evidence>
<dbReference type="InterPro" id="IPR007450">
    <property type="entry name" value="BamE_dom"/>
</dbReference>
<dbReference type="OrthoDB" id="7031901at2"/>
<evidence type="ECO:0000256" key="1">
    <source>
        <dbReference type="SAM" id="MobiDB-lite"/>
    </source>
</evidence>
<evidence type="ECO:0008006" key="7">
    <source>
        <dbReference type="Google" id="ProtNLM"/>
    </source>
</evidence>
<feature type="compositionally biased region" description="Low complexity" evidence="1">
    <location>
        <begin position="35"/>
        <end position="45"/>
    </location>
</feature>
<protein>
    <recommendedName>
        <fullName evidence="7">DUF4124 domain-containing protein</fullName>
    </recommendedName>
</protein>
<dbReference type="KEGG" id="por:APT59_15210"/>
<dbReference type="Pfam" id="PF04355">
    <property type="entry name" value="BamE"/>
    <property type="match status" value="1"/>
</dbReference>
<evidence type="ECO:0000313" key="6">
    <source>
        <dbReference type="Proteomes" id="UP000064137"/>
    </source>
</evidence>
<feature type="domain" description="DUF4124" evidence="4">
    <location>
        <begin position="9"/>
        <end position="52"/>
    </location>
</feature>
<accession>A0A0U4X224</accession>
<dbReference type="GO" id="GO:0019867">
    <property type="term" value="C:outer membrane"/>
    <property type="evidence" value="ECO:0007669"/>
    <property type="project" value="InterPro"/>
</dbReference>